<dbReference type="EMBL" id="ML732185">
    <property type="protein sequence ID" value="KAB8076135.1"/>
    <property type="molecule type" value="Genomic_DNA"/>
</dbReference>
<dbReference type="GO" id="GO:0016705">
    <property type="term" value="F:oxidoreductase activity, acting on paired donors, with incorporation or reduction of molecular oxygen"/>
    <property type="evidence" value="ECO:0007669"/>
    <property type="project" value="InterPro"/>
</dbReference>
<keyword evidence="9 12" id="KW-0408">Iron</keyword>
<dbReference type="GO" id="GO:0005506">
    <property type="term" value="F:iron ion binding"/>
    <property type="evidence" value="ECO:0007669"/>
    <property type="project" value="InterPro"/>
</dbReference>
<evidence type="ECO:0000256" key="12">
    <source>
        <dbReference type="PIRSR" id="PIRSR602401-1"/>
    </source>
</evidence>
<evidence type="ECO:0000256" key="6">
    <source>
        <dbReference type="ARBA" id="ARBA00022723"/>
    </source>
</evidence>
<evidence type="ECO:0000256" key="8">
    <source>
        <dbReference type="ARBA" id="ARBA00023002"/>
    </source>
</evidence>
<evidence type="ECO:0000256" key="4">
    <source>
        <dbReference type="ARBA" id="ARBA00022617"/>
    </source>
</evidence>
<gene>
    <name evidence="14" type="ORF">BDV29DRAFT_200478</name>
</gene>
<dbReference type="PANTHER" id="PTHR24305:SF112">
    <property type="entry name" value="L-ORNITHINE-N5-MONOOXYGENASE (EUROFUNG)"/>
    <property type="match status" value="1"/>
</dbReference>
<dbReference type="InterPro" id="IPR050121">
    <property type="entry name" value="Cytochrome_P450_monoxygenase"/>
</dbReference>
<dbReference type="GO" id="GO:0004497">
    <property type="term" value="F:monooxygenase activity"/>
    <property type="evidence" value="ECO:0007669"/>
    <property type="project" value="UniProtKB-KW"/>
</dbReference>
<evidence type="ECO:0000256" key="10">
    <source>
        <dbReference type="ARBA" id="ARBA00023033"/>
    </source>
</evidence>
<dbReference type="Proteomes" id="UP000326565">
    <property type="component" value="Unassembled WGS sequence"/>
</dbReference>
<evidence type="ECO:0000256" key="5">
    <source>
        <dbReference type="ARBA" id="ARBA00022692"/>
    </source>
</evidence>
<evidence type="ECO:0000256" key="1">
    <source>
        <dbReference type="ARBA" id="ARBA00001971"/>
    </source>
</evidence>
<dbReference type="CDD" id="cd11061">
    <property type="entry name" value="CYP67-like"/>
    <property type="match status" value="1"/>
</dbReference>
<accession>A0A5N5X7U0</accession>
<dbReference type="InterPro" id="IPR036396">
    <property type="entry name" value="Cyt_P450_sf"/>
</dbReference>
<keyword evidence="15" id="KW-1185">Reference proteome</keyword>
<feature type="transmembrane region" description="Helical" evidence="13">
    <location>
        <begin position="68"/>
        <end position="89"/>
    </location>
</feature>
<keyword evidence="4 12" id="KW-0349">Heme</keyword>
<dbReference type="SUPFAM" id="SSF48264">
    <property type="entry name" value="Cytochrome P450"/>
    <property type="match status" value="1"/>
</dbReference>
<sequence>MMFTMLTVGSQIVPFLAGVLSHLAYFNKGEHHLYTITYIQSFLAVLSATALLLISYEGQEFLSAFCQSLKLGASFIAGLCSSLVCYRLLFHPLNRFPGALGARVSSFWLPLKLSSEPGFKQVKKLHDQYGSFVRLGPNYVSLAHPKAVNMVYGGASKCTKAAWYDLTKPMVSLQTFRERSFHDERRRVWSAAFGDKSLRGYEYRLQGYRKKLMDHITSLDGKPVNVTKWFNLYSFDFMGDLAFGKSFDMLENQEHWAIKLLNDAIEPLSFGFPVWFFRLLTAAPMLTRDWWRFIDFCAEQIERRLKTSVETPDIMSALSAPLKGKEPTRQEWDLLRGDAQLIVVAGSDTTATTLAAIIYELAQHPEHVALLREELAPHIESSGEVLNEKISNLKHLNAVINEALRMHPPVPTALQRKTPPEGITVDGTYIPGNTTVICPQYVLGKSEAVYEKPLDFIPERWYLYPKMVKEKSAFVPFSAGPYGCIGKPLALLNIRTTIARLVTSFDFGFAPGEDGVKFEGEAREHFTTAFGDLMISFNKRT</sequence>
<comment type="cofactor">
    <cofactor evidence="1 12">
        <name>heme</name>
        <dbReference type="ChEBI" id="CHEBI:30413"/>
    </cofactor>
</comment>
<dbReference type="PANTHER" id="PTHR24305">
    <property type="entry name" value="CYTOCHROME P450"/>
    <property type="match status" value="1"/>
</dbReference>
<comment type="similarity">
    <text evidence="3">Belongs to the cytochrome P450 family.</text>
</comment>
<keyword evidence="11 13" id="KW-0472">Membrane</keyword>
<evidence type="ECO:0000256" key="2">
    <source>
        <dbReference type="ARBA" id="ARBA00004370"/>
    </source>
</evidence>
<keyword evidence="7 13" id="KW-1133">Transmembrane helix</keyword>
<proteinExistence type="inferred from homology"/>
<keyword evidence="5 13" id="KW-0812">Transmembrane</keyword>
<name>A0A5N5X7U0_9EURO</name>
<evidence type="ECO:0000256" key="3">
    <source>
        <dbReference type="ARBA" id="ARBA00010617"/>
    </source>
</evidence>
<keyword evidence="6 12" id="KW-0479">Metal-binding</keyword>
<dbReference type="Gene3D" id="1.10.630.10">
    <property type="entry name" value="Cytochrome P450"/>
    <property type="match status" value="1"/>
</dbReference>
<evidence type="ECO:0000256" key="9">
    <source>
        <dbReference type="ARBA" id="ARBA00023004"/>
    </source>
</evidence>
<evidence type="ECO:0000313" key="15">
    <source>
        <dbReference type="Proteomes" id="UP000326565"/>
    </source>
</evidence>
<evidence type="ECO:0000313" key="14">
    <source>
        <dbReference type="EMBL" id="KAB8076135.1"/>
    </source>
</evidence>
<evidence type="ECO:0000256" key="13">
    <source>
        <dbReference type="SAM" id="Phobius"/>
    </source>
</evidence>
<organism evidence="14 15">
    <name type="scientific">Aspergillus leporis</name>
    <dbReference type="NCBI Taxonomy" id="41062"/>
    <lineage>
        <taxon>Eukaryota</taxon>
        <taxon>Fungi</taxon>
        <taxon>Dikarya</taxon>
        <taxon>Ascomycota</taxon>
        <taxon>Pezizomycotina</taxon>
        <taxon>Eurotiomycetes</taxon>
        <taxon>Eurotiomycetidae</taxon>
        <taxon>Eurotiales</taxon>
        <taxon>Aspergillaceae</taxon>
        <taxon>Aspergillus</taxon>
        <taxon>Aspergillus subgen. Circumdati</taxon>
    </lineage>
</organism>
<protein>
    <submittedName>
        <fullName evidence="14">L-ornithine-N5-monooxygenase</fullName>
    </submittedName>
</protein>
<dbReference type="FunFam" id="1.10.630.10:FF:000063">
    <property type="entry name" value="Cytochrome P450 monooxygenase"/>
    <property type="match status" value="1"/>
</dbReference>
<keyword evidence="10 14" id="KW-0503">Monooxygenase</keyword>
<dbReference type="PRINTS" id="PR00463">
    <property type="entry name" value="EP450I"/>
</dbReference>
<comment type="subcellular location">
    <subcellularLocation>
        <location evidence="2">Membrane</location>
    </subcellularLocation>
</comment>
<dbReference type="InterPro" id="IPR001128">
    <property type="entry name" value="Cyt_P450"/>
</dbReference>
<dbReference type="OrthoDB" id="6692864at2759"/>
<dbReference type="GO" id="GO:0020037">
    <property type="term" value="F:heme binding"/>
    <property type="evidence" value="ECO:0007669"/>
    <property type="project" value="InterPro"/>
</dbReference>
<feature type="transmembrane region" description="Helical" evidence="13">
    <location>
        <begin position="37"/>
        <end position="56"/>
    </location>
</feature>
<dbReference type="GO" id="GO:0016020">
    <property type="term" value="C:membrane"/>
    <property type="evidence" value="ECO:0007669"/>
    <property type="project" value="UniProtKB-SubCell"/>
</dbReference>
<dbReference type="InterPro" id="IPR002401">
    <property type="entry name" value="Cyt_P450_E_grp-I"/>
</dbReference>
<reference evidence="14 15" key="1">
    <citation type="submission" date="2019-04" db="EMBL/GenBank/DDBJ databases">
        <title>Friends and foes A comparative genomics study of 23 Aspergillus species from section Flavi.</title>
        <authorList>
            <consortium name="DOE Joint Genome Institute"/>
            <person name="Kjaerbolling I."/>
            <person name="Vesth T."/>
            <person name="Frisvad J.C."/>
            <person name="Nybo J.L."/>
            <person name="Theobald S."/>
            <person name="Kildgaard S."/>
            <person name="Isbrandt T."/>
            <person name="Kuo A."/>
            <person name="Sato A."/>
            <person name="Lyhne E.K."/>
            <person name="Kogle M.E."/>
            <person name="Wiebenga A."/>
            <person name="Kun R.S."/>
            <person name="Lubbers R.J."/>
            <person name="Makela M.R."/>
            <person name="Barry K."/>
            <person name="Chovatia M."/>
            <person name="Clum A."/>
            <person name="Daum C."/>
            <person name="Haridas S."/>
            <person name="He G."/>
            <person name="LaButti K."/>
            <person name="Lipzen A."/>
            <person name="Mondo S."/>
            <person name="Riley R."/>
            <person name="Salamov A."/>
            <person name="Simmons B.A."/>
            <person name="Magnuson J.K."/>
            <person name="Henrissat B."/>
            <person name="Mortensen U.H."/>
            <person name="Larsen T.O."/>
            <person name="Devries R.P."/>
            <person name="Grigoriev I.V."/>
            <person name="Machida M."/>
            <person name="Baker S.E."/>
            <person name="Andersen M.R."/>
        </authorList>
    </citation>
    <scope>NUCLEOTIDE SEQUENCE [LARGE SCALE GENOMIC DNA]</scope>
    <source>
        <strain evidence="14 15">CBS 151.66</strain>
    </source>
</reference>
<dbReference type="AlphaFoldDB" id="A0A5N5X7U0"/>
<keyword evidence="8" id="KW-0560">Oxidoreductase</keyword>
<evidence type="ECO:0000256" key="11">
    <source>
        <dbReference type="ARBA" id="ARBA00023136"/>
    </source>
</evidence>
<feature type="binding site" description="axial binding residue" evidence="12">
    <location>
        <position position="484"/>
    </location>
    <ligand>
        <name>heme</name>
        <dbReference type="ChEBI" id="CHEBI:30413"/>
    </ligand>
    <ligandPart>
        <name>Fe</name>
        <dbReference type="ChEBI" id="CHEBI:18248"/>
    </ligandPart>
</feature>
<evidence type="ECO:0000256" key="7">
    <source>
        <dbReference type="ARBA" id="ARBA00022989"/>
    </source>
</evidence>
<dbReference type="PRINTS" id="PR00385">
    <property type="entry name" value="P450"/>
</dbReference>
<dbReference type="Pfam" id="PF00067">
    <property type="entry name" value="p450"/>
    <property type="match status" value="1"/>
</dbReference>
<dbReference type="GO" id="GO:1902181">
    <property type="term" value="P:verruculogen biosynthetic process"/>
    <property type="evidence" value="ECO:0007669"/>
    <property type="project" value="UniProtKB-ARBA"/>
</dbReference>